<dbReference type="AlphaFoldDB" id="A0A3G8MAW3"/>
<evidence type="ECO:0000313" key="1">
    <source>
        <dbReference type="EMBL" id="AZG79129.1"/>
    </source>
</evidence>
<sequence length="177" mass="20115">MARRDEYSDGPGRLPTTLMTRRDGMRTINSKAMEELICQHVYGQYLTVRVRGVVDALIHAQAKYQCHVTAEKLNEVARELIECKSRPTVRRAIKRAVDLGLFSEEKEGRQIYYYFAPAQSALVHRVLALKVLIPSVVVAQLSDELNPTAGSDLIPEGCYYNVIEWYPENKKNNGETE</sequence>
<protein>
    <submittedName>
        <fullName evidence="1">Uncharacterized protein</fullName>
    </submittedName>
</protein>
<proteinExistence type="predicted"/>
<dbReference type="KEGG" id="mros:EHO51_20325"/>
<accession>A0A3G8MAW3</accession>
<organism evidence="1 2">
    <name type="scientific">Methylocystis rosea</name>
    <dbReference type="NCBI Taxonomy" id="173366"/>
    <lineage>
        <taxon>Bacteria</taxon>
        <taxon>Pseudomonadati</taxon>
        <taxon>Pseudomonadota</taxon>
        <taxon>Alphaproteobacteria</taxon>
        <taxon>Hyphomicrobiales</taxon>
        <taxon>Methylocystaceae</taxon>
        <taxon>Methylocystis</taxon>
    </lineage>
</organism>
<dbReference type="EMBL" id="CP034088">
    <property type="protein sequence ID" value="AZG79129.1"/>
    <property type="molecule type" value="Genomic_DNA"/>
</dbReference>
<gene>
    <name evidence="1" type="ORF">EHO51_20325</name>
</gene>
<keyword evidence="1" id="KW-0614">Plasmid</keyword>
<geneLocation type="plasmid" evidence="2">
    <name>pgw6_2</name>
</geneLocation>
<name>A0A3G8MAW3_9HYPH</name>
<evidence type="ECO:0000313" key="2">
    <source>
        <dbReference type="Proteomes" id="UP000273982"/>
    </source>
</evidence>
<dbReference type="RefSeq" id="WP_124740588.1">
    <property type="nucleotide sequence ID" value="NZ_CP034088.1"/>
</dbReference>
<dbReference type="Proteomes" id="UP000273982">
    <property type="component" value="Plasmid pGW6_2"/>
</dbReference>
<reference evidence="1 2" key="1">
    <citation type="submission" date="2018-11" db="EMBL/GenBank/DDBJ databases">
        <title>Genome squencing of methanotrophic bacteria isolated from alkaline groundwater in Korea.</title>
        <authorList>
            <person name="Nguyen L.N."/>
        </authorList>
    </citation>
    <scope>NUCLEOTIDE SEQUENCE [LARGE SCALE GENOMIC DNA]</scope>
    <source>
        <strain evidence="1 2">GW6</strain>
        <plasmid evidence="2">pgw6_2</plasmid>
    </source>
</reference>